<sequence>MISFVVIIGAGRLADRVSEELSARHQVFRRADFENGIPENAELMLVLDDSWNPSAHKRAEEIMKMHGTPWMRGYASFGEGVIGPLVRPNILGCSHCADLRLLLGGQERSEMQEIQQKLLTDGGMRADTWASDTGFLQMAQIIAAETNRILERKEAYTQGRMFLTDLKTLNGSWHPFLPDSLCPVCSNIPDDSASLAEISLQPSPKISAGSYRCNPLEELKRVLAKDYLDNRTGLFNNKMYDLITPFADASVNLPMVSGGNEGTAGRTHCYAESELTAILEGLERHCGLEPRGKRTVIHDCYRNLEGQALNPLKVGVHADEEYGKPGFPFQKFDPERPMDWVWGYSLIEERPILVPELLSYYSLGCSSAGFVYETSNGCALGGSREEAIFYGIMEVVERDSFLMTWYAKLKLPRLDPLSADDEELNLMVERMRAVAGYDLYLYNATMEHGIPSVWAMAKNRKDHGLNIICAAGAHLDPIKAAKSAIQELAGMMLNLDGKFEANKEKYIEMLENHQFVREMDDHGMLYGLPQAEERFRFLLDDSRPLQSFNNEFKWRSNHQDLTDDLKDILEGFRRLDLDVIVVDQTTPETRKNELYCVKVLIPGMLPMTFGYHLTRLKGLDRVLQVPLKLGYVKEPLTFEELNHCPHPFP</sequence>
<dbReference type="RefSeq" id="WP_213367321.1">
    <property type="nucleotide sequence ID" value="NZ_QTKX01000001.1"/>
</dbReference>
<dbReference type="InterPro" id="IPR022291">
    <property type="entry name" value="Bacteriocin_synth_cyclodeHase"/>
</dbReference>
<dbReference type="Proteomes" id="UP000761411">
    <property type="component" value="Unassembled WGS sequence"/>
</dbReference>
<name>A0A944CJT5_9BACI</name>
<dbReference type="NCBIfam" id="TIGR03604">
    <property type="entry name" value="TOMM_cyclo_SagD"/>
    <property type="match status" value="1"/>
</dbReference>
<comment type="caution">
    <text evidence="2">The sequence shown here is derived from an EMBL/GenBank/DDBJ whole genome shotgun (WGS) entry which is preliminary data.</text>
</comment>
<dbReference type="Gene3D" id="3.30.160.660">
    <property type="match status" value="1"/>
</dbReference>
<evidence type="ECO:0000313" key="3">
    <source>
        <dbReference type="Proteomes" id="UP000761411"/>
    </source>
</evidence>
<evidence type="ECO:0000313" key="2">
    <source>
        <dbReference type="EMBL" id="MBS8263780.1"/>
    </source>
</evidence>
<dbReference type="InterPro" id="IPR003776">
    <property type="entry name" value="YcaO-like_dom"/>
</dbReference>
<dbReference type="Gene3D" id="3.30.40.250">
    <property type="match status" value="1"/>
</dbReference>
<dbReference type="Gene3D" id="3.40.50.720">
    <property type="entry name" value="NAD(P)-binding Rossmann-like Domain"/>
    <property type="match status" value="1"/>
</dbReference>
<dbReference type="EMBL" id="QTKX01000001">
    <property type="protein sequence ID" value="MBS8263780.1"/>
    <property type="molecule type" value="Genomic_DNA"/>
</dbReference>
<gene>
    <name evidence="2" type="ORF">DYI25_04895</name>
</gene>
<accession>A0A944CJT5</accession>
<dbReference type="Gene3D" id="3.30.1330.230">
    <property type="match status" value="1"/>
</dbReference>
<dbReference type="InterPro" id="IPR027624">
    <property type="entry name" value="TOMM_cyclo_SagD"/>
</dbReference>
<evidence type="ECO:0000259" key="1">
    <source>
        <dbReference type="PROSITE" id="PS51664"/>
    </source>
</evidence>
<dbReference type="PROSITE" id="PS51664">
    <property type="entry name" value="YCAO"/>
    <property type="match status" value="1"/>
</dbReference>
<keyword evidence="3" id="KW-1185">Reference proteome</keyword>
<proteinExistence type="predicted"/>
<feature type="domain" description="YcaO" evidence="1">
    <location>
        <begin position="265"/>
        <end position="649"/>
    </location>
</feature>
<dbReference type="AlphaFoldDB" id="A0A944CJT5"/>
<dbReference type="NCBIfam" id="TIGR03882">
    <property type="entry name" value="cyclo_dehyd_2"/>
    <property type="match status" value="1"/>
</dbReference>
<reference evidence="2 3" key="1">
    <citation type="journal article" date="2021" name="Microorganisms">
        <title>Bacterial Dimethylsulfoniopropionate Biosynthesis in the East China Sea.</title>
        <authorList>
            <person name="Liu J."/>
            <person name="Zhang Y."/>
            <person name="Liu J."/>
            <person name="Zhong H."/>
            <person name="Williams B.T."/>
            <person name="Zheng Y."/>
            <person name="Curson A.R.J."/>
            <person name="Sun C."/>
            <person name="Sun H."/>
            <person name="Song D."/>
            <person name="Wagner Mackenzie B."/>
            <person name="Bermejo Martinez A."/>
            <person name="Todd J.D."/>
            <person name="Zhang X.H."/>
        </authorList>
    </citation>
    <scope>NUCLEOTIDE SEQUENCE [LARGE SCALE GENOMIC DNA]</scope>
    <source>
        <strain evidence="2 3">ESS08</strain>
    </source>
</reference>
<dbReference type="Pfam" id="PF02624">
    <property type="entry name" value="YcaO"/>
    <property type="match status" value="1"/>
</dbReference>
<organism evidence="2 3">
    <name type="scientific">Mesobacillus boroniphilus</name>
    <dbReference type="NCBI Taxonomy" id="308892"/>
    <lineage>
        <taxon>Bacteria</taxon>
        <taxon>Bacillati</taxon>
        <taxon>Bacillota</taxon>
        <taxon>Bacilli</taxon>
        <taxon>Bacillales</taxon>
        <taxon>Bacillaceae</taxon>
        <taxon>Mesobacillus</taxon>
    </lineage>
</organism>
<dbReference type="PANTHER" id="PTHR37809">
    <property type="entry name" value="RIBOSOMAL PROTEIN S12 METHYLTHIOTRANSFERASE ACCESSORY FACTOR YCAO"/>
    <property type="match status" value="1"/>
</dbReference>
<dbReference type="PANTHER" id="PTHR37809:SF1">
    <property type="entry name" value="RIBOSOMAL PROTEIN S12 METHYLTHIOTRANSFERASE ACCESSORY FACTOR YCAO"/>
    <property type="match status" value="1"/>
</dbReference>
<protein>
    <submittedName>
        <fullName evidence="2">Bacteriocin biosynthesis protein SagD</fullName>
    </submittedName>
</protein>